<feature type="transmembrane region" description="Helical" evidence="6">
    <location>
        <begin position="139"/>
        <end position="163"/>
    </location>
</feature>
<gene>
    <name evidence="7" type="ORF">B0A52_03019</name>
</gene>
<comment type="caution">
    <text evidence="7">The sequence shown here is derived from an EMBL/GenBank/DDBJ whole genome shotgun (WGS) entry which is preliminary data.</text>
</comment>
<dbReference type="OrthoDB" id="4521223at2759"/>
<evidence type="ECO:0000256" key="1">
    <source>
        <dbReference type="ARBA" id="ARBA00004141"/>
    </source>
</evidence>
<dbReference type="EMBL" id="NAJM01000008">
    <property type="protein sequence ID" value="RVX73377.1"/>
    <property type="molecule type" value="Genomic_DNA"/>
</dbReference>
<accession>A0A438NC71</accession>
<reference evidence="7 8" key="1">
    <citation type="submission" date="2017-03" db="EMBL/GenBank/DDBJ databases">
        <title>Genomes of endolithic fungi from Antarctica.</title>
        <authorList>
            <person name="Coleine C."/>
            <person name="Masonjones S."/>
            <person name="Stajich J.E."/>
        </authorList>
    </citation>
    <scope>NUCLEOTIDE SEQUENCE [LARGE SCALE GENOMIC DNA]</scope>
    <source>
        <strain evidence="7 8">CCFEE 6314</strain>
    </source>
</reference>
<sequence>MSDSVERLGNSDYRDCTSVSPQCPVEGTLYGDYFNEPANIFFAVIFGLAVISQLWLGIKTKTWSFTAWIMCGVIFECVGYIGRVLLTKNPWDSNAQRIQLVCLILGPTFVAAAISVTFKHIFIYAGRQYSIVRPKWVPYIFIGTDLFAILVQVVGGVVAATAIGNSSNTTIFDVATAILTTGVAFQAANMVFCGGFVVIFYRRYQRAKKHKTEIPGEATAYHRAKSAAAGDPASRREVRNFRVFTWTLAVAYIAIIVRCIYRIPEMASGWGSELMQDEVTFLTLDGMMIALAILCMTFVHPGVFFPFMRKTHPADQNTSSGEASTPSKLEKFWRRKQRQAPAAEES</sequence>
<organism evidence="7 8">
    <name type="scientific">Exophiala mesophila</name>
    <name type="common">Black yeast-like fungus</name>
    <dbReference type="NCBI Taxonomy" id="212818"/>
    <lineage>
        <taxon>Eukaryota</taxon>
        <taxon>Fungi</taxon>
        <taxon>Dikarya</taxon>
        <taxon>Ascomycota</taxon>
        <taxon>Pezizomycotina</taxon>
        <taxon>Eurotiomycetes</taxon>
        <taxon>Chaetothyriomycetidae</taxon>
        <taxon>Chaetothyriales</taxon>
        <taxon>Herpotrichiellaceae</taxon>
        <taxon>Exophiala</taxon>
    </lineage>
</organism>
<feature type="transmembrane region" description="Helical" evidence="6">
    <location>
        <begin position="243"/>
        <end position="264"/>
    </location>
</feature>
<evidence type="ECO:0000313" key="7">
    <source>
        <dbReference type="EMBL" id="RVX73377.1"/>
    </source>
</evidence>
<evidence type="ECO:0000256" key="6">
    <source>
        <dbReference type="SAM" id="Phobius"/>
    </source>
</evidence>
<feature type="transmembrane region" description="Helical" evidence="6">
    <location>
        <begin position="40"/>
        <end position="58"/>
    </location>
</feature>
<dbReference type="GO" id="GO:0005886">
    <property type="term" value="C:plasma membrane"/>
    <property type="evidence" value="ECO:0007669"/>
    <property type="project" value="TreeGrafter"/>
</dbReference>
<dbReference type="InterPro" id="IPR007568">
    <property type="entry name" value="RTA1"/>
</dbReference>
<evidence type="ECO:0008006" key="9">
    <source>
        <dbReference type="Google" id="ProtNLM"/>
    </source>
</evidence>
<proteinExistence type="predicted"/>
<evidence type="ECO:0000256" key="5">
    <source>
        <dbReference type="SAM" id="MobiDB-lite"/>
    </source>
</evidence>
<feature type="region of interest" description="Disordered" evidence="5">
    <location>
        <begin position="314"/>
        <end position="346"/>
    </location>
</feature>
<evidence type="ECO:0000256" key="4">
    <source>
        <dbReference type="ARBA" id="ARBA00023136"/>
    </source>
</evidence>
<dbReference type="PANTHER" id="PTHR31465:SF8">
    <property type="entry name" value="DOMAIN PROTEIN, PUTATIVE (AFU_ORTHOLOGUE AFUA_6G14140)-RELATED"/>
    <property type="match status" value="1"/>
</dbReference>
<dbReference type="PANTHER" id="PTHR31465">
    <property type="entry name" value="PROTEIN RTA1-RELATED"/>
    <property type="match status" value="1"/>
</dbReference>
<feature type="transmembrane region" description="Helical" evidence="6">
    <location>
        <begin position="65"/>
        <end position="86"/>
    </location>
</feature>
<keyword evidence="4 6" id="KW-0472">Membrane</keyword>
<dbReference type="VEuPathDB" id="FungiDB:PV10_02733"/>
<dbReference type="GO" id="GO:0000324">
    <property type="term" value="C:fungal-type vacuole"/>
    <property type="evidence" value="ECO:0007669"/>
    <property type="project" value="TreeGrafter"/>
</dbReference>
<keyword evidence="2 6" id="KW-0812">Transmembrane</keyword>
<feature type="transmembrane region" description="Helical" evidence="6">
    <location>
        <begin position="98"/>
        <end position="118"/>
    </location>
</feature>
<protein>
    <recommendedName>
        <fullName evidence="9">Sphingoid long-chain base transporter RSB1</fullName>
    </recommendedName>
</protein>
<evidence type="ECO:0000256" key="3">
    <source>
        <dbReference type="ARBA" id="ARBA00022989"/>
    </source>
</evidence>
<evidence type="ECO:0000313" key="8">
    <source>
        <dbReference type="Proteomes" id="UP000288859"/>
    </source>
</evidence>
<feature type="transmembrane region" description="Helical" evidence="6">
    <location>
        <begin position="284"/>
        <end position="307"/>
    </location>
</feature>
<dbReference type="Pfam" id="PF04479">
    <property type="entry name" value="RTA1"/>
    <property type="match status" value="1"/>
</dbReference>
<comment type="subcellular location">
    <subcellularLocation>
        <location evidence="1">Membrane</location>
        <topology evidence="1">Multi-pass membrane protein</topology>
    </subcellularLocation>
</comment>
<feature type="transmembrane region" description="Helical" evidence="6">
    <location>
        <begin position="175"/>
        <end position="201"/>
    </location>
</feature>
<name>A0A438NC71_EXOME</name>
<dbReference type="AlphaFoldDB" id="A0A438NC71"/>
<evidence type="ECO:0000256" key="2">
    <source>
        <dbReference type="ARBA" id="ARBA00022692"/>
    </source>
</evidence>
<keyword evidence="3 6" id="KW-1133">Transmembrane helix</keyword>
<dbReference type="Proteomes" id="UP000288859">
    <property type="component" value="Unassembled WGS sequence"/>
</dbReference>
<feature type="compositionally biased region" description="Polar residues" evidence="5">
    <location>
        <begin position="314"/>
        <end position="327"/>
    </location>
</feature>